<dbReference type="InterPro" id="IPR051052">
    <property type="entry name" value="Diverse_substrate_MTase"/>
</dbReference>
<keyword evidence="3" id="KW-0808">Transferase</keyword>
<feature type="domain" description="Methyltransferase type 11" evidence="4">
    <location>
        <begin position="39"/>
        <end position="126"/>
    </location>
</feature>
<protein>
    <submittedName>
        <fullName evidence="5">Class I SAM-dependent methyltransferase</fullName>
    </submittedName>
</protein>
<dbReference type="RefSeq" id="WP_237854018.1">
    <property type="nucleotide sequence ID" value="NZ_JAKLWS010000011.1"/>
</dbReference>
<evidence type="ECO:0000256" key="2">
    <source>
        <dbReference type="ARBA" id="ARBA00022603"/>
    </source>
</evidence>
<keyword evidence="6" id="KW-1185">Reference proteome</keyword>
<dbReference type="InterPro" id="IPR029063">
    <property type="entry name" value="SAM-dependent_MTases_sf"/>
</dbReference>
<dbReference type="Proteomes" id="UP001165366">
    <property type="component" value="Unassembled WGS sequence"/>
</dbReference>
<dbReference type="EMBL" id="JAKLWS010000011">
    <property type="protein sequence ID" value="MCG2588934.1"/>
    <property type="molecule type" value="Genomic_DNA"/>
</dbReference>
<proteinExistence type="inferred from homology"/>
<dbReference type="PANTHER" id="PTHR44942:SF4">
    <property type="entry name" value="METHYLTRANSFERASE TYPE 11 DOMAIN-CONTAINING PROTEIN"/>
    <property type="match status" value="1"/>
</dbReference>
<dbReference type="Pfam" id="PF08241">
    <property type="entry name" value="Methyltransf_11"/>
    <property type="match status" value="1"/>
</dbReference>
<dbReference type="GO" id="GO:0032259">
    <property type="term" value="P:methylation"/>
    <property type="evidence" value="ECO:0007669"/>
    <property type="project" value="UniProtKB-KW"/>
</dbReference>
<sequence>MNAYYNQTTAHHYAAYRPPLHSIILEKVLPEDSMFAMGLDVGCGTGYSTLALANYCKTVTGIDPSQSMLARSLQHPGVNYLQGSAEEIPLPDHSIDIATFAGSLFYTDRNHISVEIRRVCKTDALIIPYDFELLLDEPINMLDLDHPQTEIEYDHTINFSGMDGFKEMISEREQVTIECTGTQLAHLLLSDADRYDIIAEKYRTENPFDKLEEILRKVGNHFFVKANLFYSKYQLTEE</sequence>
<name>A0ABS9KDJ2_9BACT</name>
<dbReference type="PANTHER" id="PTHR44942">
    <property type="entry name" value="METHYLTRANSF_11 DOMAIN-CONTAINING PROTEIN"/>
    <property type="match status" value="1"/>
</dbReference>
<evidence type="ECO:0000256" key="1">
    <source>
        <dbReference type="ARBA" id="ARBA00008361"/>
    </source>
</evidence>
<reference evidence="5" key="1">
    <citation type="submission" date="2022-01" db="EMBL/GenBank/DDBJ databases">
        <authorList>
            <person name="Wang Y."/>
        </authorList>
    </citation>
    <scope>NUCLEOTIDE SEQUENCE</scope>
    <source>
        <strain evidence="5">WB101</strain>
    </source>
</reference>
<reference evidence="5" key="2">
    <citation type="submission" date="2024-05" db="EMBL/GenBank/DDBJ databases">
        <title>Rhodohalobacter halophilus gen. nov., sp. nov., a moderately halophilic member of the family Balneolaceae.</title>
        <authorList>
            <person name="Xia J."/>
        </authorList>
    </citation>
    <scope>NUCLEOTIDE SEQUENCE</scope>
    <source>
        <strain evidence="5">WB101</strain>
    </source>
</reference>
<dbReference type="SUPFAM" id="SSF53335">
    <property type="entry name" value="S-adenosyl-L-methionine-dependent methyltransferases"/>
    <property type="match status" value="1"/>
</dbReference>
<dbReference type="GO" id="GO:0008168">
    <property type="term" value="F:methyltransferase activity"/>
    <property type="evidence" value="ECO:0007669"/>
    <property type="project" value="UniProtKB-KW"/>
</dbReference>
<comment type="caution">
    <text evidence="5">The sequence shown here is derived from an EMBL/GenBank/DDBJ whole genome shotgun (WGS) entry which is preliminary data.</text>
</comment>
<keyword evidence="2 5" id="KW-0489">Methyltransferase</keyword>
<dbReference type="CDD" id="cd02440">
    <property type="entry name" value="AdoMet_MTases"/>
    <property type="match status" value="1"/>
</dbReference>
<comment type="similarity">
    <text evidence="1">Belongs to the methyltransferase superfamily.</text>
</comment>
<evidence type="ECO:0000259" key="4">
    <source>
        <dbReference type="Pfam" id="PF08241"/>
    </source>
</evidence>
<evidence type="ECO:0000256" key="3">
    <source>
        <dbReference type="ARBA" id="ARBA00022679"/>
    </source>
</evidence>
<dbReference type="Gene3D" id="3.40.50.150">
    <property type="entry name" value="Vaccinia Virus protein VP39"/>
    <property type="match status" value="1"/>
</dbReference>
<gene>
    <name evidence="5" type="ORF">L6773_10170</name>
</gene>
<evidence type="ECO:0000313" key="6">
    <source>
        <dbReference type="Proteomes" id="UP001165366"/>
    </source>
</evidence>
<evidence type="ECO:0000313" key="5">
    <source>
        <dbReference type="EMBL" id="MCG2588934.1"/>
    </source>
</evidence>
<organism evidence="5 6">
    <name type="scientific">Rhodohalobacter sulfatireducens</name>
    <dbReference type="NCBI Taxonomy" id="2911366"/>
    <lineage>
        <taxon>Bacteria</taxon>
        <taxon>Pseudomonadati</taxon>
        <taxon>Balneolota</taxon>
        <taxon>Balneolia</taxon>
        <taxon>Balneolales</taxon>
        <taxon>Balneolaceae</taxon>
        <taxon>Rhodohalobacter</taxon>
    </lineage>
</organism>
<accession>A0ABS9KDJ2</accession>
<dbReference type="InterPro" id="IPR013216">
    <property type="entry name" value="Methyltransf_11"/>
</dbReference>